<feature type="coiled-coil region" evidence="1">
    <location>
        <begin position="37"/>
        <end position="95"/>
    </location>
</feature>
<name>A0A7S7M376_9BACT</name>
<keyword evidence="1" id="KW-0175">Coiled coil</keyword>
<dbReference type="AlphaFoldDB" id="A0A7S7M376"/>
<proteinExistence type="predicted"/>
<evidence type="ECO:0000313" key="3">
    <source>
        <dbReference type="Proteomes" id="UP000593836"/>
    </source>
</evidence>
<dbReference type="RefSeq" id="WP_194367812.1">
    <property type="nucleotide sequence ID" value="NZ_CP054493.1"/>
</dbReference>
<keyword evidence="3" id="KW-1185">Reference proteome</keyword>
<accession>A0A7S7M376</accession>
<dbReference type="Proteomes" id="UP000593836">
    <property type="component" value="Chromosome"/>
</dbReference>
<evidence type="ECO:0000313" key="2">
    <source>
        <dbReference type="EMBL" id="QOY55774.1"/>
    </source>
</evidence>
<reference evidence="2 3" key="1">
    <citation type="submission" date="2020-05" db="EMBL/GenBank/DDBJ databases">
        <title>Sulfurimonas marisnigri, sp. nov., and Sulfurimonas baltica, sp. nov., manganese oxide reducing chemolithoautotrophs of the class Epsilonproteobacteria isolated from the pelagic redoxclines of the Black and Baltic Seas and emended description of the genus Sulfurimonas.</title>
        <authorList>
            <person name="Henkel J.V."/>
            <person name="Laudan C."/>
            <person name="Werner J."/>
            <person name="Neu T."/>
            <person name="Plewe S."/>
            <person name="Sproer C."/>
            <person name="Bunk B."/>
            <person name="Schulz-Vogt H.N."/>
        </authorList>
    </citation>
    <scope>NUCLEOTIDE SEQUENCE [LARGE SCALE GENOMIC DNA]</scope>
    <source>
        <strain evidence="2 3">SoZ1</strain>
    </source>
</reference>
<organism evidence="2 3">
    <name type="scientific">Candidatus Sulfurimonas marisnigri</name>
    <dbReference type="NCBI Taxonomy" id="2740405"/>
    <lineage>
        <taxon>Bacteria</taxon>
        <taxon>Pseudomonadati</taxon>
        <taxon>Campylobacterota</taxon>
        <taxon>Epsilonproteobacteria</taxon>
        <taxon>Campylobacterales</taxon>
        <taxon>Sulfurimonadaceae</taxon>
        <taxon>Sulfurimonas</taxon>
    </lineage>
</organism>
<evidence type="ECO:0000256" key="1">
    <source>
        <dbReference type="SAM" id="Coils"/>
    </source>
</evidence>
<dbReference type="EMBL" id="CP054493">
    <property type="protein sequence ID" value="QOY55774.1"/>
    <property type="molecule type" value="Genomic_DNA"/>
</dbReference>
<protein>
    <submittedName>
        <fullName evidence="2">Uncharacterized protein</fullName>
    </submittedName>
</protein>
<sequence length="191" mass="21819">MKNIFVTLVFLSFLNAGEMPNLEAGEVKRIGAIIKDIGKLRIDNNKCQSQLNEEKQKNAVLRAEKDFENDLATSNKSLSKKVAELEKIIITLRKKNSGVTKENNTFPKLMMKEKYKEEVTAFKAAAFVLSTDSIIYSSIKGKKIDKWEKGTSFTSNKKSKNWIKITGYFVNKKWKISEVDMWVKIAQVSKK</sequence>
<gene>
    <name evidence="2" type="ORF">HUE87_05990</name>
</gene>
<dbReference type="KEGG" id="smas:HUE87_05990"/>